<gene>
    <name evidence="12" type="ORF">E3P99_02888</name>
</gene>
<dbReference type="InterPro" id="IPR011545">
    <property type="entry name" value="DEAD/DEAH_box_helicase_dom"/>
</dbReference>
<evidence type="ECO:0000256" key="8">
    <source>
        <dbReference type="ARBA" id="ARBA00022884"/>
    </source>
</evidence>
<proteinExistence type="inferred from homology"/>
<dbReference type="InterPro" id="IPR027417">
    <property type="entry name" value="P-loop_NTPase"/>
</dbReference>
<evidence type="ECO:0000256" key="6">
    <source>
        <dbReference type="ARBA" id="ARBA00022806"/>
    </source>
</evidence>
<dbReference type="SMART" id="SM01142">
    <property type="entry name" value="DSHCT"/>
    <property type="match status" value="1"/>
</dbReference>
<comment type="caution">
    <text evidence="12">The sequence shown here is derived from an EMBL/GenBank/DDBJ whole genome shotgun (WGS) entry which is preliminary data.</text>
</comment>
<dbReference type="InterPro" id="IPR012961">
    <property type="entry name" value="Ski2/MTR4_C"/>
</dbReference>
<evidence type="ECO:0000256" key="3">
    <source>
        <dbReference type="ARBA" id="ARBA00022490"/>
    </source>
</evidence>
<evidence type="ECO:0000256" key="9">
    <source>
        <dbReference type="SAM" id="MobiDB-lite"/>
    </source>
</evidence>
<feature type="region of interest" description="Disordered" evidence="9">
    <location>
        <begin position="495"/>
        <end position="545"/>
    </location>
</feature>
<organism evidence="12 13">
    <name type="scientific">Wallemia hederae</name>
    <dbReference type="NCBI Taxonomy" id="1540922"/>
    <lineage>
        <taxon>Eukaryota</taxon>
        <taxon>Fungi</taxon>
        <taxon>Dikarya</taxon>
        <taxon>Basidiomycota</taxon>
        <taxon>Wallemiomycotina</taxon>
        <taxon>Wallemiomycetes</taxon>
        <taxon>Wallemiales</taxon>
        <taxon>Wallemiaceae</taxon>
        <taxon>Wallemia</taxon>
    </lineage>
</organism>
<keyword evidence="6" id="KW-0347">Helicase</keyword>
<evidence type="ECO:0000256" key="7">
    <source>
        <dbReference type="ARBA" id="ARBA00022840"/>
    </source>
</evidence>
<dbReference type="GO" id="GO:0005524">
    <property type="term" value="F:ATP binding"/>
    <property type="evidence" value="ECO:0007669"/>
    <property type="project" value="UniProtKB-KW"/>
</dbReference>
<dbReference type="PROSITE" id="PS51192">
    <property type="entry name" value="HELICASE_ATP_BIND_1"/>
    <property type="match status" value="1"/>
</dbReference>
<dbReference type="InterPro" id="IPR025696">
    <property type="entry name" value="Beta-barrel_MTR4"/>
</dbReference>
<keyword evidence="3" id="KW-0963">Cytoplasm</keyword>
<dbReference type="CDD" id="cd18795">
    <property type="entry name" value="SF2_C_Ski2"/>
    <property type="match status" value="1"/>
</dbReference>
<dbReference type="SMART" id="SM00487">
    <property type="entry name" value="DEXDc"/>
    <property type="match status" value="1"/>
</dbReference>
<dbReference type="Pfam" id="PF17911">
    <property type="entry name" value="Ski2_N"/>
    <property type="match status" value="1"/>
</dbReference>
<dbReference type="OrthoDB" id="64767at2759"/>
<dbReference type="Pfam" id="PF08148">
    <property type="entry name" value="DSHCT"/>
    <property type="match status" value="1"/>
</dbReference>
<evidence type="ECO:0000256" key="5">
    <source>
        <dbReference type="ARBA" id="ARBA00022801"/>
    </source>
</evidence>
<dbReference type="FunFam" id="3.40.50.300:FF:000987">
    <property type="entry name" value="DEAD/DEAH box RNA helicase"/>
    <property type="match status" value="1"/>
</dbReference>
<dbReference type="Pfam" id="PF00271">
    <property type="entry name" value="Helicase_C"/>
    <property type="match status" value="1"/>
</dbReference>
<dbReference type="SMART" id="SM00490">
    <property type="entry name" value="HELICc"/>
    <property type="match status" value="1"/>
</dbReference>
<dbReference type="PANTHER" id="PTHR12131">
    <property type="entry name" value="ATP-DEPENDENT RNA AND DNA HELICASE"/>
    <property type="match status" value="1"/>
</dbReference>
<accession>A0A4T0FIH0</accession>
<dbReference type="InterPro" id="IPR050699">
    <property type="entry name" value="RNA-DNA_Helicase"/>
</dbReference>
<dbReference type="InterPro" id="IPR040801">
    <property type="entry name" value="Ski2_N"/>
</dbReference>
<dbReference type="GO" id="GO:0003723">
    <property type="term" value="F:RNA binding"/>
    <property type="evidence" value="ECO:0007669"/>
    <property type="project" value="UniProtKB-KW"/>
</dbReference>
<dbReference type="GO" id="GO:0016787">
    <property type="term" value="F:hydrolase activity"/>
    <property type="evidence" value="ECO:0007669"/>
    <property type="project" value="UniProtKB-KW"/>
</dbReference>
<keyword evidence="5" id="KW-0378">Hydrolase</keyword>
<dbReference type="GO" id="GO:0070478">
    <property type="term" value="P:nuclear-transcribed mRNA catabolic process, 3'-5' exonucleolytic nonsense-mediated decay"/>
    <property type="evidence" value="ECO:0007669"/>
    <property type="project" value="TreeGrafter"/>
</dbReference>
<feature type="domain" description="Helicase ATP-binding" evidence="10">
    <location>
        <begin position="303"/>
        <end position="461"/>
    </location>
</feature>
<feature type="compositionally biased region" description="Basic and acidic residues" evidence="9">
    <location>
        <begin position="497"/>
        <end position="515"/>
    </location>
</feature>
<dbReference type="EMBL" id="SPNW01000045">
    <property type="protein sequence ID" value="TIA87949.1"/>
    <property type="molecule type" value="Genomic_DNA"/>
</dbReference>
<dbReference type="GO" id="GO:0004386">
    <property type="term" value="F:helicase activity"/>
    <property type="evidence" value="ECO:0007669"/>
    <property type="project" value="UniProtKB-KW"/>
</dbReference>
<evidence type="ECO:0000259" key="11">
    <source>
        <dbReference type="PROSITE" id="PS51194"/>
    </source>
</evidence>
<dbReference type="FunFam" id="1.10.3380.30:FF:000001">
    <property type="entry name" value="Ski2 ATP-dependent RNA helicase"/>
    <property type="match status" value="1"/>
</dbReference>
<evidence type="ECO:0000256" key="4">
    <source>
        <dbReference type="ARBA" id="ARBA00022741"/>
    </source>
</evidence>
<dbReference type="Pfam" id="PF13234">
    <property type="entry name" value="MTR4_beta-barrel"/>
    <property type="match status" value="1"/>
</dbReference>
<dbReference type="PROSITE" id="PS51194">
    <property type="entry name" value="HELICASE_CTER"/>
    <property type="match status" value="1"/>
</dbReference>
<dbReference type="Pfam" id="PF00270">
    <property type="entry name" value="DEAD"/>
    <property type="match status" value="1"/>
</dbReference>
<evidence type="ECO:0008006" key="14">
    <source>
        <dbReference type="Google" id="ProtNLM"/>
    </source>
</evidence>
<evidence type="ECO:0000313" key="13">
    <source>
        <dbReference type="Proteomes" id="UP000310189"/>
    </source>
</evidence>
<keyword evidence="8" id="KW-0694">RNA-binding</keyword>
<dbReference type="Pfam" id="PF21408">
    <property type="entry name" value="MTR4-like_stalk"/>
    <property type="match status" value="1"/>
</dbReference>
<evidence type="ECO:0000259" key="10">
    <source>
        <dbReference type="PROSITE" id="PS51192"/>
    </source>
</evidence>
<evidence type="ECO:0000256" key="1">
    <source>
        <dbReference type="ARBA" id="ARBA00004496"/>
    </source>
</evidence>
<protein>
    <recommendedName>
        <fullName evidence="14">Antiviral helicase</fullName>
    </recommendedName>
</protein>
<keyword evidence="7" id="KW-0067">ATP-binding</keyword>
<dbReference type="SUPFAM" id="SSF52540">
    <property type="entry name" value="P-loop containing nucleoside triphosphate hydrolases"/>
    <property type="match status" value="1"/>
</dbReference>
<dbReference type="Proteomes" id="UP000310189">
    <property type="component" value="Unassembled WGS sequence"/>
</dbReference>
<keyword evidence="4" id="KW-0547">Nucleotide-binding</keyword>
<keyword evidence="13" id="KW-1185">Reference proteome</keyword>
<name>A0A4T0FIH0_9BASI</name>
<comment type="similarity">
    <text evidence="2">Belongs to the helicase family. SKI2 subfamily.</text>
</comment>
<dbReference type="InterPro" id="IPR014001">
    <property type="entry name" value="Helicase_ATP-bd"/>
</dbReference>
<evidence type="ECO:0000313" key="12">
    <source>
        <dbReference type="EMBL" id="TIA87949.1"/>
    </source>
</evidence>
<feature type="region of interest" description="Disordered" evidence="9">
    <location>
        <begin position="109"/>
        <end position="133"/>
    </location>
</feature>
<evidence type="ECO:0000256" key="2">
    <source>
        <dbReference type="ARBA" id="ARBA00010140"/>
    </source>
</evidence>
<comment type="subcellular location">
    <subcellularLocation>
        <location evidence="1">Cytoplasm</location>
    </subcellularLocation>
</comment>
<dbReference type="InterPro" id="IPR001650">
    <property type="entry name" value="Helicase_C-like"/>
</dbReference>
<feature type="region of interest" description="Disordered" evidence="9">
    <location>
        <begin position="171"/>
        <end position="231"/>
    </location>
</feature>
<dbReference type="Gene3D" id="3.40.50.300">
    <property type="entry name" value="P-loop containing nucleotide triphosphate hydrolases"/>
    <property type="match status" value="2"/>
</dbReference>
<dbReference type="Gene3D" id="1.10.3380.30">
    <property type="match status" value="2"/>
</dbReference>
<feature type="domain" description="Helicase C-terminal" evidence="11">
    <location>
        <begin position="575"/>
        <end position="775"/>
    </location>
</feature>
<reference evidence="12 13" key="1">
    <citation type="submission" date="2019-03" db="EMBL/GenBank/DDBJ databases">
        <title>Sequencing 23 genomes of Wallemia ichthyophaga.</title>
        <authorList>
            <person name="Gostincar C."/>
        </authorList>
    </citation>
    <scope>NUCLEOTIDE SEQUENCE [LARGE SCALE GENOMIC DNA]</scope>
    <source>
        <strain evidence="12 13">EXF-5753</strain>
    </source>
</reference>
<feature type="compositionally biased region" description="Polar residues" evidence="9">
    <location>
        <begin position="205"/>
        <end position="220"/>
    </location>
</feature>
<dbReference type="FunFam" id="3.40.50.300:FF:000354">
    <property type="entry name" value="ATP-dependent RNA helicase SKI2"/>
    <property type="match status" value="1"/>
</dbReference>
<dbReference type="GO" id="GO:0055087">
    <property type="term" value="C:Ski complex"/>
    <property type="evidence" value="ECO:0007669"/>
    <property type="project" value="TreeGrafter"/>
</dbReference>
<dbReference type="PANTHER" id="PTHR12131:SF1">
    <property type="entry name" value="ATP-DEPENDENT RNA HELICASE SUPV3L1, MITOCHONDRIAL-RELATED"/>
    <property type="match status" value="1"/>
</dbReference>
<dbReference type="InterPro" id="IPR048392">
    <property type="entry name" value="MTR4-like_stalk"/>
</dbReference>
<sequence>MVDPHEIIDKATTYSDSDKQTLIAQLRGDLGVASLPSPAQIRDDLESSFLQPPKQLPSRSSQTIPRQPNLRNLLQSNPSAPSSKLSFQRAGLDGNVVGHTEVQIPITARESARTSTSIHRAPTDASSFVRGKSGNVPFAPGGLDAVKETVDAESRNKQGLDGEKAGAAVDLSKGGLRTVPPGFERGLKLDGDESSSLDAIGGASDLSQPSTSKHTAVSTSRGGGAHSQPNQSYADASIDELLPESKPHVPTTAANSRRKAQLAKREWAHVVDANKGLANFDELVPDMAMKYPFKLDHFQQNAVYHLEMGDSVFVAAHTSAGKTVVAEYAIALAAKHMTRTIYTSPIKALSNQKYRDFKTTFDPSTVGILTGDVQINPEGSCLIMTTEILRSMLYKGADLIRDVEFVVFDEVHYVNDAERGVVWEEVIIMLPEHINIILLSATVPNAKEFAGWVGRTKRKNIYVISTPKRPVPLEHHLFAGKEIHKIVDSTGKFLSSGHKDASDALRKKQDKEREAAGLPPVQKSSAGARGGRGGGRTPSNMGATGAHRAINTYNKSQGANRGGGNASTGGNQNNHLVQYLKKKDLLPVVIFTFSKRRCEENASGLGSMDLLSAAEKSEVHITIERSISRLRGSDKQLPQISRMKDLLGRGLAVHHGGLLPIVKEIVELLFGRGLVKVLFATETFAMGVNMPARSVAFSGIRKHDGKSFRELLPGEYTQMSGRAGRRGLDATGVVIIMTNDNIPETTTLQQMILGVPGKLNSQFRLTFNLILNLLRVETLKVEDMIKRSFSENASQRLLPDQQKQVEETEQRLALLQKLDRETSIPDLDTFYNVSAALTDVNAYIVDFAIGHPQGSKIVSAGRVVLLRDSHFKGDLAVLLRPPKFLPAGASKTSKYYWVVGVTDKETRDGKKDTKADDVAPRWPAPLQEDGSELVYDLVSIPSESISVITKFTMKELDTSAIVDHHRKSALQSCADYLKELLPTLNNNATLTDRSLEADWSKLRGLEFHEALSERERLINRVRDLVPLTALPEFESQYAQLHVESGLRNQITYLKASISDQNLELLPDYENRISALKELQYIDQNSTVQLKGRVACEINSAHELILTELILENTFAAYEPEEMVALLSCFLFHEKTEVEPVIPPKLEEGRDTIFAIADKVQRVLERNKVESEDFETSLKFGLVEVVYEWAKGMPFEQITQLTDVPEGTIVRVITRLDQTCLEVRDAARVIGDAALFQKMEACQTMIKRDIIFAATSELVCRMHPICIYTINHDIPNRETMQVELCEPATQPCAISKLPNELLLMLVELAPILARASRHLYLIGKEVLWQTIVAPGAPNERGYNDDRSMRSDIGVPFYKFIHGLPIEHASLVKHLRWIDTLVEFTFPATSNLPLPLYNKFLNLETLLYQSEQVDHLVEVLMMSKFTKLTKLHVKCTRFPSLSVVEGLSRTFPRLQTIIFDEIDLVKQSSAENLSMHLNPPKELCVHLHALKTVILRKYIRNNTTPASQFDSFKLVHVYQAGDSDAGTSLRLTSDKKALVGVLARAYGWVQDEKVIARKLVEAEMDNFGSL</sequence>